<keyword evidence="6" id="KW-0675">Receptor</keyword>
<dbReference type="PROSITE" id="PS50262">
    <property type="entry name" value="G_PROTEIN_RECEP_F1_2"/>
    <property type="match status" value="1"/>
</dbReference>
<comment type="subcellular location">
    <subcellularLocation>
        <location evidence="1">Membrane</location>
        <topology evidence="1">Multi-pass membrane protein</topology>
    </subcellularLocation>
</comment>
<evidence type="ECO:0000313" key="10">
    <source>
        <dbReference type="EMBL" id="CAI9739412.1"/>
    </source>
</evidence>
<dbReference type="PANTHER" id="PTHR24240">
    <property type="entry name" value="OPSIN"/>
    <property type="match status" value="1"/>
</dbReference>
<dbReference type="SUPFAM" id="SSF81321">
    <property type="entry name" value="Family A G protein-coupled receptor-like"/>
    <property type="match status" value="1"/>
</dbReference>
<evidence type="ECO:0000313" key="11">
    <source>
        <dbReference type="Proteomes" id="UP001162480"/>
    </source>
</evidence>
<keyword evidence="2 8" id="KW-0812">Transmembrane</keyword>
<feature type="domain" description="G-protein coupled receptors family 1 profile" evidence="9">
    <location>
        <begin position="1"/>
        <end position="118"/>
    </location>
</feature>
<keyword evidence="4" id="KW-0297">G-protein coupled receptor</keyword>
<evidence type="ECO:0000256" key="6">
    <source>
        <dbReference type="ARBA" id="ARBA00023170"/>
    </source>
</evidence>
<dbReference type="InterPro" id="IPR017452">
    <property type="entry name" value="GPCR_Rhodpsn_7TM"/>
</dbReference>
<evidence type="ECO:0000256" key="1">
    <source>
        <dbReference type="ARBA" id="ARBA00004141"/>
    </source>
</evidence>
<dbReference type="EMBL" id="OX597836">
    <property type="protein sequence ID" value="CAI9739412.1"/>
    <property type="molecule type" value="Genomic_DNA"/>
</dbReference>
<proteinExistence type="predicted"/>
<keyword evidence="11" id="KW-1185">Reference proteome</keyword>
<accession>A0AA36BTG9</accession>
<evidence type="ECO:0000256" key="2">
    <source>
        <dbReference type="ARBA" id="ARBA00022692"/>
    </source>
</evidence>
<dbReference type="PRINTS" id="PR00237">
    <property type="entry name" value="GPCRRHODOPSN"/>
</dbReference>
<evidence type="ECO:0000256" key="3">
    <source>
        <dbReference type="ARBA" id="ARBA00022989"/>
    </source>
</evidence>
<dbReference type="Gene3D" id="1.20.1070.10">
    <property type="entry name" value="Rhodopsin 7-helix transmembrane proteins"/>
    <property type="match status" value="1"/>
</dbReference>
<reference evidence="10" key="1">
    <citation type="submission" date="2023-08" db="EMBL/GenBank/DDBJ databases">
        <authorList>
            <person name="Alioto T."/>
            <person name="Alioto T."/>
            <person name="Gomez Garrido J."/>
        </authorList>
    </citation>
    <scope>NUCLEOTIDE SEQUENCE</scope>
</reference>
<dbReference type="GO" id="GO:0004930">
    <property type="term" value="F:G protein-coupled receptor activity"/>
    <property type="evidence" value="ECO:0007669"/>
    <property type="project" value="UniProtKB-KW"/>
</dbReference>
<protein>
    <submittedName>
        <fullName evidence="10">Octopamine receptor beta-2R-like isoform X1</fullName>
    </submittedName>
</protein>
<gene>
    <name evidence="10" type="ORF">OCTVUL_1B009064</name>
</gene>
<dbReference type="InterPro" id="IPR050125">
    <property type="entry name" value="GPCR_opsins"/>
</dbReference>
<keyword evidence="3 8" id="KW-1133">Transmembrane helix</keyword>
<name>A0AA36BTG9_OCTVU</name>
<organism evidence="10 11">
    <name type="scientific">Octopus vulgaris</name>
    <name type="common">Common octopus</name>
    <dbReference type="NCBI Taxonomy" id="6645"/>
    <lineage>
        <taxon>Eukaryota</taxon>
        <taxon>Metazoa</taxon>
        <taxon>Spiralia</taxon>
        <taxon>Lophotrochozoa</taxon>
        <taxon>Mollusca</taxon>
        <taxon>Cephalopoda</taxon>
        <taxon>Coleoidea</taxon>
        <taxon>Octopodiformes</taxon>
        <taxon>Octopoda</taxon>
        <taxon>Incirrata</taxon>
        <taxon>Octopodidae</taxon>
        <taxon>Octopus</taxon>
    </lineage>
</organism>
<dbReference type="Pfam" id="PF00001">
    <property type="entry name" value="7tm_1"/>
    <property type="match status" value="1"/>
</dbReference>
<sequence length="139" mass="15958">MIYSYMQILKVARKQANQIGCVENHFNSRMMTGTNETIGTSQNGTISFGNNDSKHFVSRSLKSLKIVSIIIGTFFLCWGPYIGFNFWCLDNAKPIPYLGDLLTTFLAFTNSSVNPYLIIMFNRDFKIAFRNIFKSRQQE</sequence>
<evidence type="ECO:0000256" key="4">
    <source>
        <dbReference type="ARBA" id="ARBA00023040"/>
    </source>
</evidence>
<dbReference type="Proteomes" id="UP001162480">
    <property type="component" value="Chromosome 23"/>
</dbReference>
<evidence type="ECO:0000259" key="9">
    <source>
        <dbReference type="PROSITE" id="PS50262"/>
    </source>
</evidence>
<dbReference type="GO" id="GO:0016020">
    <property type="term" value="C:membrane"/>
    <property type="evidence" value="ECO:0007669"/>
    <property type="project" value="UniProtKB-SubCell"/>
</dbReference>
<evidence type="ECO:0000256" key="5">
    <source>
        <dbReference type="ARBA" id="ARBA00023136"/>
    </source>
</evidence>
<dbReference type="InterPro" id="IPR000276">
    <property type="entry name" value="GPCR_Rhodpsn"/>
</dbReference>
<keyword evidence="7" id="KW-0807">Transducer</keyword>
<feature type="transmembrane region" description="Helical" evidence="8">
    <location>
        <begin position="63"/>
        <end position="81"/>
    </location>
</feature>
<keyword evidence="5 8" id="KW-0472">Membrane</keyword>
<evidence type="ECO:0000256" key="8">
    <source>
        <dbReference type="SAM" id="Phobius"/>
    </source>
</evidence>
<evidence type="ECO:0000256" key="7">
    <source>
        <dbReference type="ARBA" id="ARBA00023224"/>
    </source>
</evidence>
<dbReference type="AlphaFoldDB" id="A0AA36BTG9"/>
<feature type="transmembrane region" description="Helical" evidence="8">
    <location>
        <begin position="101"/>
        <end position="121"/>
    </location>
</feature>